<dbReference type="SUPFAM" id="SSF48452">
    <property type="entry name" value="TPR-like"/>
    <property type="match status" value="3"/>
</dbReference>
<feature type="domain" description="Bacterial transcriptional activator" evidence="1">
    <location>
        <begin position="921"/>
        <end position="1063"/>
    </location>
</feature>
<dbReference type="Gene3D" id="1.25.40.10">
    <property type="entry name" value="Tetratricopeptide repeat domain"/>
    <property type="match status" value="3"/>
</dbReference>
<organism evidence="2 3">
    <name type="scientific">Cohnella kolymensis</name>
    <dbReference type="NCBI Taxonomy" id="1590652"/>
    <lineage>
        <taxon>Bacteria</taxon>
        <taxon>Bacillati</taxon>
        <taxon>Bacillota</taxon>
        <taxon>Bacilli</taxon>
        <taxon>Bacillales</taxon>
        <taxon>Paenibacillaceae</taxon>
        <taxon>Cohnella</taxon>
    </lineage>
</organism>
<gene>
    <name evidence="2" type="ORF">SD71_18090</name>
</gene>
<reference evidence="2 3" key="1">
    <citation type="submission" date="2014-12" db="EMBL/GenBank/DDBJ databases">
        <title>Draft genome sequence of Cohnella kolymensis strain B-2846.</title>
        <authorList>
            <person name="Karlyshev A.V."/>
            <person name="Kudryashova E.B."/>
        </authorList>
    </citation>
    <scope>NUCLEOTIDE SEQUENCE [LARGE SCALE GENOMIC DNA]</scope>
    <source>
        <strain evidence="2 3">VKM B-2846</strain>
    </source>
</reference>
<dbReference type="PANTHER" id="PTHR35807">
    <property type="entry name" value="TRANSCRIPTIONAL REGULATOR REDD-RELATED"/>
    <property type="match status" value="1"/>
</dbReference>
<dbReference type="Pfam" id="PF03704">
    <property type="entry name" value="BTAD"/>
    <property type="match status" value="1"/>
</dbReference>
<dbReference type="Proteomes" id="UP000054526">
    <property type="component" value="Unassembled WGS sequence"/>
</dbReference>
<accession>A0ABR5A2P7</accession>
<sequence length="1069" mass="123483">MRAGNTIFRSKLTPPQIKDHILLRSVLIKKLKRMPQYRMTLVHAEPGYGKTTALCSFFRSERTDVCWYSADEHDGELPRFLTYVVEAIRTLHPGFGDVINSDDVFVLCESVVNELISLPGHTTLVIDDYQLVGHTPAIDLFMQHLVQRLPANVHVVLSGRTVPNWSFMTAMKVKGELLDIGRSDLAFSEEEIEVLFADYYDYPLQPETAKEIFRTTEGWAVAVQFIWQRLLYINGDIASIFSSQTETMEDLFRFLALEVLDKQPPEIQTFLEQTSILEHFDGSCCDQLFGMRESKTILENLSGQNVFLIHSGERNYRYHPLFREFLVRQLQKKPGSYTELQRKAASYFESNDQIENALNHLHAADEWDDYARLLNVFGRNMIDNGQLEKLRGNIDRIPKRFKDEYFMLWIYEGDIYRYRSVYDTAIDCYLKGEKLAEVAGDSLSESLGLEGQARIYLDTIQPGKAETLLARAIAILEAMMPPPQDHLIRIYSLMAENLVNLGRAADAELWYERCRSLRTDFQEELLEARLHLRTGRLKQSKQMMEASRRLESAQGVLQLPRSHRETDILLSLIESMLGNPEEAKRLAQSGLMQGIHLNAPFVEACGWMRMGHAAQLLPKYDFAVSLQCYQTSLEMMERLNVSRGRAEPLLGLCLLYGREGSYDMAMQYGRDALSETEKVKDEWLSTLIRSAMGIAAFYGGHCLEAGLIFGDCLERYMRCGDSYGATVTLLWQTMIAYQEDKEDQFRFFMDRFLRMAQTGNYEFLIQRRTLAGPRNMYQLAPLLIEAQTKEIQPHYVNYLLTGLGMEHMTYHPGYALRIETLGGFQVWLGDKAIVEKDWQRGKAKELFQLLACKRQQLMSKDEIISLLFRELDEKSANRDFKVALNALNTTLEPQRRARSTPFFILRHGSSYGLNLASGLELDTVEFESWIRAGLEEQDPQKAAAFLDKGLKLYKGDYLPDRQYEDWSADERERLQSLFLRAAERMAKLDMEAGRYEQAINWCEKILEKDSCSEEAYRLLMRCHYKMNNRSQALKWYQKCCKVLERELGVKPMIQTTHLYESLQSDVTHL</sequence>
<dbReference type="Gene3D" id="1.10.10.10">
    <property type="entry name" value="Winged helix-like DNA-binding domain superfamily/Winged helix DNA-binding domain"/>
    <property type="match status" value="1"/>
</dbReference>
<dbReference type="SMART" id="SM01043">
    <property type="entry name" value="BTAD"/>
    <property type="match status" value="1"/>
</dbReference>
<dbReference type="CDD" id="cd15831">
    <property type="entry name" value="BTAD"/>
    <property type="match status" value="1"/>
</dbReference>
<dbReference type="InterPro" id="IPR027417">
    <property type="entry name" value="P-loop_NTPase"/>
</dbReference>
<dbReference type="InterPro" id="IPR019734">
    <property type="entry name" value="TPR_rpt"/>
</dbReference>
<proteinExistence type="predicted"/>
<dbReference type="SMART" id="SM00028">
    <property type="entry name" value="TPR"/>
    <property type="match status" value="5"/>
</dbReference>
<dbReference type="PANTHER" id="PTHR35807:SF2">
    <property type="entry name" value="TRANSCRIPTIONAL ACTIVATOR DOMAIN"/>
    <property type="match status" value="1"/>
</dbReference>
<evidence type="ECO:0000259" key="1">
    <source>
        <dbReference type="SMART" id="SM01043"/>
    </source>
</evidence>
<dbReference type="InterPro" id="IPR051677">
    <property type="entry name" value="AfsR-DnrI-RedD_regulator"/>
</dbReference>
<protein>
    <recommendedName>
        <fullName evidence="1">Bacterial transcriptional activator domain-containing protein</fullName>
    </recommendedName>
</protein>
<dbReference type="SUPFAM" id="SSF52540">
    <property type="entry name" value="P-loop containing nucleoside triphosphate hydrolases"/>
    <property type="match status" value="1"/>
</dbReference>
<dbReference type="Pfam" id="PF25873">
    <property type="entry name" value="WHD_MalT"/>
    <property type="match status" value="1"/>
</dbReference>
<dbReference type="EMBL" id="JXAL01000027">
    <property type="protein sequence ID" value="KIL34677.1"/>
    <property type="molecule type" value="Genomic_DNA"/>
</dbReference>
<evidence type="ECO:0000313" key="2">
    <source>
        <dbReference type="EMBL" id="KIL34677.1"/>
    </source>
</evidence>
<dbReference type="InterPro" id="IPR005158">
    <property type="entry name" value="BTAD"/>
</dbReference>
<comment type="caution">
    <text evidence="2">The sequence shown here is derived from an EMBL/GenBank/DDBJ whole genome shotgun (WGS) entry which is preliminary data.</text>
</comment>
<dbReference type="InterPro" id="IPR059106">
    <property type="entry name" value="WHD_MalT"/>
</dbReference>
<keyword evidence="3" id="KW-1185">Reference proteome</keyword>
<name>A0ABR5A2P7_9BACL</name>
<dbReference type="InterPro" id="IPR036388">
    <property type="entry name" value="WH-like_DNA-bd_sf"/>
</dbReference>
<evidence type="ECO:0000313" key="3">
    <source>
        <dbReference type="Proteomes" id="UP000054526"/>
    </source>
</evidence>
<dbReference type="InterPro" id="IPR011990">
    <property type="entry name" value="TPR-like_helical_dom_sf"/>
</dbReference>